<evidence type="ECO:0000256" key="1">
    <source>
        <dbReference type="SAM" id="MobiDB-lite"/>
    </source>
</evidence>
<gene>
    <name evidence="2" type="ORF">NPIL_349101</name>
</gene>
<comment type="caution">
    <text evidence="2">The sequence shown here is derived from an EMBL/GenBank/DDBJ whole genome shotgun (WGS) entry which is preliminary data.</text>
</comment>
<keyword evidence="3" id="KW-1185">Reference proteome</keyword>
<dbReference type="Proteomes" id="UP000887013">
    <property type="component" value="Unassembled WGS sequence"/>
</dbReference>
<feature type="compositionally biased region" description="Basic and acidic residues" evidence="1">
    <location>
        <begin position="20"/>
        <end position="29"/>
    </location>
</feature>
<proteinExistence type="predicted"/>
<dbReference type="AlphaFoldDB" id="A0A8X6R0Z7"/>
<sequence>MRFRKSEGVNARNQRSPTFSEKKRNEGEREQQYLGALCRRLSFGILIDDLGRLNWHNASLVSMVTKPRPVLDTFAPGLKILQFSIYSHDYAPR</sequence>
<evidence type="ECO:0000313" key="3">
    <source>
        <dbReference type="Proteomes" id="UP000887013"/>
    </source>
</evidence>
<organism evidence="2 3">
    <name type="scientific">Nephila pilipes</name>
    <name type="common">Giant wood spider</name>
    <name type="synonym">Nephila maculata</name>
    <dbReference type="NCBI Taxonomy" id="299642"/>
    <lineage>
        <taxon>Eukaryota</taxon>
        <taxon>Metazoa</taxon>
        <taxon>Ecdysozoa</taxon>
        <taxon>Arthropoda</taxon>
        <taxon>Chelicerata</taxon>
        <taxon>Arachnida</taxon>
        <taxon>Araneae</taxon>
        <taxon>Araneomorphae</taxon>
        <taxon>Entelegynae</taxon>
        <taxon>Araneoidea</taxon>
        <taxon>Nephilidae</taxon>
        <taxon>Nephila</taxon>
    </lineage>
</organism>
<accession>A0A8X6R0Z7</accession>
<reference evidence="2" key="1">
    <citation type="submission" date="2020-08" db="EMBL/GenBank/DDBJ databases">
        <title>Multicomponent nature underlies the extraordinary mechanical properties of spider dragline silk.</title>
        <authorList>
            <person name="Kono N."/>
            <person name="Nakamura H."/>
            <person name="Mori M."/>
            <person name="Yoshida Y."/>
            <person name="Ohtoshi R."/>
            <person name="Malay A.D."/>
            <person name="Moran D.A.P."/>
            <person name="Tomita M."/>
            <person name="Numata K."/>
            <person name="Arakawa K."/>
        </authorList>
    </citation>
    <scope>NUCLEOTIDE SEQUENCE</scope>
</reference>
<protein>
    <submittedName>
        <fullName evidence="2">Uncharacterized protein</fullName>
    </submittedName>
</protein>
<feature type="region of interest" description="Disordered" evidence="1">
    <location>
        <begin position="1"/>
        <end position="29"/>
    </location>
</feature>
<name>A0A8X6R0Z7_NEPPI</name>
<evidence type="ECO:0000313" key="2">
    <source>
        <dbReference type="EMBL" id="GFU47666.1"/>
    </source>
</evidence>
<dbReference type="EMBL" id="BMAW01037273">
    <property type="protein sequence ID" value="GFU47666.1"/>
    <property type="molecule type" value="Genomic_DNA"/>
</dbReference>